<evidence type="ECO:0000313" key="1">
    <source>
        <dbReference type="EnsemblMetazoa" id="PPAI003291-PA"/>
    </source>
</evidence>
<proteinExistence type="predicted"/>
<name>A0A1B0GMU4_PHLPP</name>
<accession>A0A1B0GMU4</accession>
<dbReference type="AlphaFoldDB" id="A0A1B0GMU4"/>
<dbReference type="EMBL" id="AJVK01003762">
    <property type="status" value="NOT_ANNOTATED_CDS"/>
    <property type="molecule type" value="Genomic_DNA"/>
</dbReference>
<dbReference type="VEuPathDB" id="VectorBase:PPAPM1_010330"/>
<protein>
    <submittedName>
        <fullName evidence="1">Uncharacterized protein</fullName>
    </submittedName>
</protein>
<keyword evidence="2" id="KW-1185">Reference proteome</keyword>
<sequence length="104" mass="11836">MEEREKSAERENPDIVKIVEDWGISNNGISRLLMCGIRGREHLEALDDATISKIFCDDTYLGDCVVFRIKLIQWRQCNGNEDLANPENVVPPHQVSNPMHMVGN</sequence>
<reference evidence="1" key="1">
    <citation type="submission" date="2022-08" db="UniProtKB">
        <authorList>
            <consortium name="EnsemblMetazoa"/>
        </authorList>
    </citation>
    <scope>IDENTIFICATION</scope>
    <source>
        <strain evidence="1">Israel</strain>
    </source>
</reference>
<dbReference type="EnsemblMetazoa" id="PPAI003291-RA">
    <property type="protein sequence ID" value="PPAI003291-PA"/>
    <property type="gene ID" value="PPAI003291"/>
</dbReference>
<organism evidence="1 2">
    <name type="scientific">Phlebotomus papatasi</name>
    <name type="common">Sandfly</name>
    <dbReference type="NCBI Taxonomy" id="29031"/>
    <lineage>
        <taxon>Eukaryota</taxon>
        <taxon>Metazoa</taxon>
        <taxon>Ecdysozoa</taxon>
        <taxon>Arthropoda</taxon>
        <taxon>Hexapoda</taxon>
        <taxon>Insecta</taxon>
        <taxon>Pterygota</taxon>
        <taxon>Neoptera</taxon>
        <taxon>Endopterygota</taxon>
        <taxon>Diptera</taxon>
        <taxon>Nematocera</taxon>
        <taxon>Psychodoidea</taxon>
        <taxon>Psychodidae</taxon>
        <taxon>Phlebotomus</taxon>
        <taxon>Phlebotomus</taxon>
    </lineage>
</organism>
<dbReference type="VEuPathDB" id="VectorBase:PPAI003291"/>
<evidence type="ECO:0000313" key="2">
    <source>
        <dbReference type="Proteomes" id="UP000092462"/>
    </source>
</evidence>
<dbReference type="Proteomes" id="UP000092462">
    <property type="component" value="Unassembled WGS sequence"/>
</dbReference>